<dbReference type="Pfam" id="PF01790">
    <property type="entry name" value="LGT"/>
    <property type="match status" value="1"/>
</dbReference>
<accession>A0A5K8A130</accession>
<dbReference type="GO" id="GO:0042158">
    <property type="term" value="P:lipoprotein biosynthetic process"/>
    <property type="evidence" value="ECO:0007669"/>
    <property type="project" value="InterPro"/>
</dbReference>
<feature type="transmembrane region" description="Helical" evidence="1">
    <location>
        <begin position="141"/>
        <end position="160"/>
    </location>
</feature>
<proteinExistence type="predicted"/>
<dbReference type="EMBL" id="AP021876">
    <property type="protein sequence ID" value="BBO86243.1"/>
    <property type="molecule type" value="Genomic_DNA"/>
</dbReference>
<organism evidence="2 3">
    <name type="scientific">Desulfosarcina ovata subsp. sediminis</name>
    <dbReference type="NCBI Taxonomy" id="885957"/>
    <lineage>
        <taxon>Bacteria</taxon>
        <taxon>Pseudomonadati</taxon>
        <taxon>Thermodesulfobacteriota</taxon>
        <taxon>Desulfobacteria</taxon>
        <taxon>Desulfobacterales</taxon>
        <taxon>Desulfosarcinaceae</taxon>
        <taxon>Desulfosarcina</taxon>
    </lineage>
</organism>
<keyword evidence="1" id="KW-0812">Transmembrane</keyword>
<dbReference type="GO" id="GO:0008961">
    <property type="term" value="F:phosphatidylglycerol-prolipoprotein diacylglyceryl transferase activity"/>
    <property type="evidence" value="ECO:0007669"/>
    <property type="project" value="InterPro"/>
</dbReference>
<evidence type="ECO:0000256" key="1">
    <source>
        <dbReference type="SAM" id="Phobius"/>
    </source>
</evidence>
<dbReference type="KEGG" id="dov:DSCO28_68090"/>
<gene>
    <name evidence="2" type="ORF">DSCO28_68090</name>
</gene>
<dbReference type="AlphaFoldDB" id="A0A5K8A130"/>
<keyword evidence="1" id="KW-1133">Transmembrane helix</keyword>
<evidence type="ECO:0000313" key="3">
    <source>
        <dbReference type="Proteomes" id="UP000425960"/>
    </source>
</evidence>
<dbReference type="RefSeq" id="WP_155325598.1">
    <property type="nucleotide sequence ID" value="NZ_AP021876.1"/>
</dbReference>
<feature type="transmembrane region" description="Helical" evidence="1">
    <location>
        <begin position="275"/>
        <end position="299"/>
    </location>
</feature>
<feature type="transmembrane region" description="Helical" evidence="1">
    <location>
        <begin position="311"/>
        <end position="329"/>
    </location>
</feature>
<dbReference type="GO" id="GO:0005886">
    <property type="term" value="C:plasma membrane"/>
    <property type="evidence" value="ECO:0007669"/>
    <property type="project" value="InterPro"/>
</dbReference>
<evidence type="ECO:0000313" key="2">
    <source>
        <dbReference type="EMBL" id="BBO86243.1"/>
    </source>
</evidence>
<feature type="transmembrane region" description="Helical" evidence="1">
    <location>
        <begin position="110"/>
        <end position="129"/>
    </location>
</feature>
<reference evidence="2 3" key="1">
    <citation type="submission" date="2019-11" db="EMBL/GenBank/DDBJ databases">
        <title>Comparative genomics of hydrocarbon-degrading Desulfosarcina strains.</title>
        <authorList>
            <person name="Watanabe M."/>
            <person name="Kojima H."/>
            <person name="Fukui M."/>
        </authorList>
    </citation>
    <scope>NUCLEOTIDE SEQUENCE [LARGE SCALE GENOMIC DNA]</scope>
    <source>
        <strain evidence="2 3">28bB2T</strain>
    </source>
</reference>
<protein>
    <recommendedName>
        <fullName evidence="4">Prolipoprotein diacylglyceryl transferase</fullName>
    </recommendedName>
</protein>
<name>A0A5K8A130_9BACT</name>
<feature type="transmembrane region" description="Helical" evidence="1">
    <location>
        <begin position="78"/>
        <end position="98"/>
    </location>
</feature>
<evidence type="ECO:0008006" key="4">
    <source>
        <dbReference type="Google" id="ProtNLM"/>
    </source>
</evidence>
<feature type="transmembrane region" description="Helical" evidence="1">
    <location>
        <begin position="6"/>
        <end position="25"/>
    </location>
</feature>
<sequence length="350" mass="38250">MTNWLFVSTLTLILAMVYGWAFKVLPGERWQIICAIPVKKRADGSWQGLNLTYYGLFNAMALGAAVALVLVLTGASGVAPGVFAAVMATLLGCCLPASRIIARWVEKKPHTLSVGAASFVGIVAAPWLVLLMETIAGRWMAVRFESMAVVAALMVGYALGEGIGRLACISYGCCYGKPIAATPPLVKRYLSWATFTYSGGTKKIAYAHQLEGQPIFAVQAITAVLYTASALAGSLLFLHGRYAWAFFLCLLVTQGWRFLSEFLRADYRGDRKISVYQIMSLITIPYGLMIPLLFPFVGGQPPDLLSGLRQLWSPAMLLFLQVLWIIMFIKTGRSEVTGSGLTFHVNRDRI</sequence>
<feature type="transmembrane region" description="Helical" evidence="1">
    <location>
        <begin position="215"/>
        <end position="237"/>
    </location>
</feature>
<dbReference type="InterPro" id="IPR001640">
    <property type="entry name" value="Lgt"/>
</dbReference>
<dbReference type="Proteomes" id="UP000425960">
    <property type="component" value="Chromosome"/>
</dbReference>
<feature type="transmembrane region" description="Helical" evidence="1">
    <location>
        <begin position="51"/>
        <end position="72"/>
    </location>
</feature>
<keyword evidence="1" id="KW-0472">Membrane</keyword>
<feature type="transmembrane region" description="Helical" evidence="1">
    <location>
        <begin position="243"/>
        <end position="263"/>
    </location>
</feature>